<protein>
    <submittedName>
        <fullName evidence="2">Uncharacterized protein</fullName>
    </submittedName>
</protein>
<accession>G0NTR7</accession>
<feature type="signal peptide" evidence="1">
    <location>
        <begin position="1"/>
        <end position="18"/>
    </location>
</feature>
<evidence type="ECO:0000313" key="2">
    <source>
        <dbReference type="EMBL" id="EGT37300.1"/>
    </source>
</evidence>
<keyword evidence="3" id="KW-1185">Reference proteome</keyword>
<reference evidence="3" key="1">
    <citation type="submission" date="2011-07" db="EMBL/GenBank/DDBJ databases">
        <authorList>
            <consortium name="Caenorhabditis brenneri Sequencing and Analysis Consortium"/>
            <person name="Wilson R.K."/>
        </authorList>
    </citation>
    <scope>NUCLEOTIDE SEQUENCE [LARGE SCALE GENOMIC DNA]</scope>
    <source>
        <strain evidence="3">PB2801</strain>
    </source>
</reference>
<proteinExistence type="predicted"/>
<dbReference type="HOGENOM" id="CLU_1162023_0_0_1"/>
<dbReference type="EMBL" id="GL379945">
    <property type="protein sequence ID" value="EGT37300.1"/>
    <property type="molecule type" value="Genomic_DNA"/>
</dbReference>
<sequence>MKFHYLLFLLAFIGHAHAQGIVCGVLGILCPPTTVAPTTTQPATITTTPEATEGTQTSCIDVPGSNVDLTINPAELAQDQIDQIGGLLDGLGGILNPGTTEAPVEGSGRICFVLAASDVDQLEGVYEIFSPLINFVRCVQGQVNVLQPLVRRISQFLKELNDLIQSLDYRHIDFLESQIKKIIQMESDFGTLAKDFRDNIQALYNCF</sequence>
<feature type="chain" id="PRO_5003406287" evidence="1">
    <location>
        <begin position="19"/>
        <end position="207"/>
    </location>
</feature>
<gene>
    <name evidence="2" type="ORF">CAEBREN_13436</name>
</gene>
<dbReference type="AlphaFoldDB" id="G0NTR7"/>
<dbReference type="Proteomes" id="UP000008068">
    <property type="component" value="Unassembled WGS sequence"/>
</dbReference>
<dbReference type="InParanoid" id="G0NTR7"/>
<name>G0NTR7_CAEBE</name>
<evidence type="ECO:0000313" key="3">
    <source>
        <dbReference type="Proteomes" id="UP000008068"/>
    </source>
</evidence>
<keyword evidence="1" id="KW-0732">Signal</keyword>
<evidence type="ECO:0000256" key="1">
    <source>
        <dbReference type="SAM" id="SignalP"/>
    </source>
</evidence>
<organism evidence="3">
    <name type="scientific">Caenorhabditis brenneri</name>
    <name type="common">Nematode worm</name>
    <dbReference type="NCBI Taxonomy" id="135651"/>
    <lineage>
        <taxon>Eukaryota</taxon>
        <taxon>Metazoa</taxon>
        <taxon>Ecdysozoa</taxon>
        <taxon>Nematoda</taxon>
        <taxon>Chromadorea</taxon>
        <taxon>Rhabditida</taxon>
        <taxon>Rhabditina</taxon>
        <taxon>Rhabditomorpha</taxon>
        <taxon>Rhabditoidea</taxon>
        <taxon>Rhabditidae</taxon>
        <taxon>Peloderinae</taxon>
        <taxon>Caenorhabditis</taxon>
    </lineage>
</organism>